<evidence type="ECO:0000313" key="3">
    <source>
        <dbReference type="Proteomes" id="UP000283587"/>
    </source>
</evidence>
<protein>
    <submittedName>
        <fullName evidence="2">Uncharacterized protein</fullName>
    </submittedName>
</protein>
<organism evidence="2 3">
    <name type="scientific">Paracoccus siganidrum</name>
    <dbReference type="NCBI Taxonomy" id="1276757"/>
    <lineage>
        <taxon>Bacteria</taxon>
        <taxon>Pseudomonadati</taxon>
        <taxon>Pseudomonadota</taxon>
        <taxon>Alphaproteobacteria</taxon>
        <taxon>Rhodobacterales</taxon>
        <taxon>Paracoccaceae</taxon>
        <taxon>Paracoccus</taxon>
    </lineage>
</organism>
<feature type="compositionally biased region" description="Basic residues" evidence="1">
    <location>
        <begin position="73"/>
        <end position="82"/>
    </location>
</feature>
<evidence type="ECO:0000256" key="1">
    <source>
        <dbReference type="SAM" id="MobiDB-lite"/>
    </source>
</evidence>
<sequence length="82" mass="8791">MHQAPPKGVDHSATLFSISCCSSSPARGFWILNVADDVACECLAAIPDTSSSGPSIVHYQTSFTPDTSSRVARTPRSHRSER</sequence>
<accession>A0A418ZR35</accession>
<dbReference type="EMBL" id="QZEW01000203">
    <property type="protein sequence ID" value="RJK98709.1"/>
    <property type="molecule type" value="Genomic_DNA"/>
</dbReference>
<keyword evidence="3" id="KW-1185">Reference proteome</keyword>
<gene>
    <name evidence="2" type="ORF">D3P05_23680</name>
</gene>
<reference evidence="3" key="1">
    <citation type="submission" date="2018-09" db="EMBL/GenBank/DDBJ databases">
        <title>Paracoccus onubensis nov. sp. a moderate halophilic bacterium isolated from Gruta de las Maravillas (Aracena, Spain).</title>
        <authorList>
            <person name="Jurado V."/>
            <person name="Gutierrez-Patricio S."/>
            <person name="Gonzalez-Pimentel J.L."/>
            <person name="Miller A.Z."/>
            <person name="Laiz L."/>
            <person name="Saiz-Jimenez C."/>
        </authorList>
    </citation>
    <scope>NUCLEOTIDE SEQUENCE [LARGE SCALE GENOMIC DNA]</scope>
    <source>
        <strain evidence="3">DSM 26381</strain>
    </source>
</reference>
<dbReference type="AlphaFoldDB" id="A0A418ZR35"/>
<dbReference type="OrthoDB" id="9813285at2"/>
<name>A0A418ZR35_9RHOB</name>
<dbReference type="Proteomes" id="UP000283587">
    <property type="component" value="Unassembled WGS sequence"/>
</dbReference>
<comment type="caution">
    <text evidence="2">The sequence shown here is derived from an EMBL/GenBank/DDBJ whole genome shotgun (WGS) entry which is preliminary data.</text>
</comment>
<proteinExistence type="predicted"/>
<feature type="compositionally biased region" description="Polar residues" evidence="1">
    <location>
        <begin position="50"/>
        <end position="71"/>
    </location>
</feature>
<feature type="region of interest" description="Disordered" evidence="1">
    <location>
        <begin position="50"/>
        <end position="82"/>
    </location>
</feature>
<evidence type="ECO:0000313" key="2">
    <source>
        <dbReference type="EMBL" id="RJK98709.1"/>
    </source>
</evidence>